<dbReference type="SUPFAM" id="SSF46785">
    <property type="entry name" value="Winged helix' DNA-binding domain"/>
    <property type="match status" value="1"/>
</dbReference>
<dbReference type="PRINTS" id="PR00033">
    <property type="entry name" value="HTHASNC"/>
</dbReference>
<organism evidence="5 6">
    <name type="scientific">Tumebacillus avium</name>
    <dbReference type="NCBI Taxonomy" id="1903704"/>
    <lineage>
        <taxon>Bacteria</taxon>
        <taxon>Bacillati</taxon>
        <taxon>Bacillota</taxon>
        <taxon>Bacilli</taxon>
        <taxon>Bacillales</taxon>
        <taxon>Alicyclobacillaceae</taxon>
        <taxon>Tumebacillus</taxon>
    </lineage>
</organism>
<dbReference type="EMBL" id="CP021434">
    <property type="protein sequence ID" value="ARU62004.1"/>
    <property type="molecule type" value="Genomic_DNA"/>
</dbReference>
<feature type="domain" description="HTH asnC-type" evidence="4">
    <location>
        <begin position="2"/>
        <end position="63"/>
    </location>
</feature>
<dbReference type="PANTHER" id="PTHR30154:SF55">
    <property type="entry name" value="HTH-TYPE TRANSCRIPTIONAL REGULATOR LRPB"/>
    <property type="match status" value="1"/>
</dbReference>
<evidence type="ECO:0000256" key="2">
    <source>
        <dbReference type="ARBA" id="ARBA00023125"/>
    </source>
</evidence>
<dbReference type="InterPro" id="IPR000485">
    <property type="entry name" value="AsnC-type_HTH_dom"/>
</dbReference>
<dbReference type="RefSeq" id="WP_087457370.1">
    <property type="nucleotide sequence ID" value="NZ_CP021434.1"/>
</dbReference>
<dbReference type="InterPro" id="IPR019888">
    <property type="entry name" value="Tscrpt_reg_AsnC-like"/>
</dbReference>
<keyword evidence="6" id="KW-1185">Reference proteome</keyword>
<proteinExistence type="predicted"/>
<evidence type="ECO:0000256" key="1">
    <source>
        <dbReference type="ARBA" id="ARBA00023015"/>
    </source>
</evidence>
<gene>
    <name evidence="5" type="ORF">CBW65_14070</name>
</gene>
<keyword evidence="2" id="KW-0238">DNA-binding</keyword>
<dbReference type="PANTHER" id="PTHR30154">
    <property type="entry name" value="LEUCINE-RESPONSIVE REGULATORY PROTEIN"/>
    <property type="match status" value="1"/>
</dbReference>
<dbReference type="KEGG" id="tum:CBW65_14070"/>
<dbReference type="Gene3D" id="3.30.70.920">
    <property type="match status" value="1"/>
</dbReference>
<sequence length="137" mass="15665">MIDELDLQILHFLKEDSRRQWKEIGELVHLTGQAVSARIRKMEDAGIIKGFTISTDEAKLGNSVTALITMFMTCTNHKSFHTFLKTKTFVSEAHLISGEGCYWLKINVPSQDDVVRFLDELLQFGNCRVNMSMNQIK</sequence>
<dbReference type="InterPro" id="IPR011991">
    <property type="entry name" value="ArsR-like_HTH"/>
</dbReference>
<dbReference type="Pfam" id="PF01037">
    <property type="entry name" value="AsnC_trans_reg"/>
    <property type="match status" value="1"/>
</dbReference>
<dbReference type="CDD" id="cd00090">
    <property type="entry name" value="HTH_ARSR"/>
    <property type="match status" value="1"/>
</dbReference>
<accession>A0A1Y0IRM1</accession>
<dbReference type="Pfam" id="PF13404">
    <property type="entry name" value="HTH_AsnC-type"/>
    <property type="match status" value="1"/>
</dbReference>
<dbReference type="GO" id="GO:0043200">
    <property type="term" value="P:response to amino acid"/>
    <property type="evidence" value="ECO:0007669"/>
    <property type="project" value="TreeGrafter"/>
</dbReference>
<dbReference type="SMART" id="SM00344">
    <property type="entry name" value="HTH_ASNC"/>
    <property type="match status" value="1"/>
</dbReference>
<dbReference type="SUPFAM" id="SSF54909">
    <property type="entry name" value="Dimeric alpha+beta barrel"/>
    <property type="match status" value="1"/>
</dbReference>
<dbReference type="Proteomes" id="UP000195437">
    <property type="component" value="Chromosome"/>
</dbReference>
<dbReference type="Gene3D" id="1.10.10.10">
    <property type="entry name" value="Winged helix-like DNA-binding domain superfamily/Winged helix DNA-binding domain"/>
    <property type="match status" value="1"/>
</dbReference>
<dbReference type="OrthoDB" id="34294at2"/>
<evidence type="ECO:0000259" key="4">
    <source>
        <dbReference type="PROSITE" id="PS50956"/>
    </source>
</evidence>
<dbReference type="InterPro" id="IPR036388">
    <property type="entry name" value="WH-like_DNA-bd_sf"/>
</dbReference>
<evidence type="ECO:0000313" key="5">
    <source>
        <dbReference type="EMBL" id="ARU62004.1"/>
    </source>
</evidence>
<dbReference type="GO" id="GO:0043565">
    <property type="term" value="F:sequence-specific DNA binding"/>
    <property type="evidence" value="ECO:0007669"/>
    <property type="project" value="InterPro"/>
</dbReference>
<dbReference type="PROSITE" id="PS50956">
    <property type="entry name" value="HTH_ASNC_2"/>
    <property type="match status" value="1"/>
</dbReference>
<evidence type="ECO:0000256" key="3">
    <source>
        <dbReference type="ARBA" id="ARBA00023163"/>
    </source>
</evidence>
<evidence type="ECO:0000313" key="6">
    <source>
        <dbReference type="Proteomes" id="UP000195437"/>
    </source>
</evidence>
<reference evidence="6" key="1">
    <citation type="submission" date="2017-05" db="EMBL/GenBank/DDBJ databases">
        <authorList>
            <person name="Sung H."/>
        </authorList>
    </citation>
    <scope>NUCLEOTIDE SEQUENCE [LARGE SCALE GENOMIC DNA]</scope>
    <source>
        <strain evidence="6">AR23208</strain>
    </source>
</reference>
<keyword evidence="3" id="KW-0804">Transcription</keyword>
<name>A0A1Y0IRM1_9BACL</name>
<dbReference type="AlphaFoldDB" id="A0A1Y0IRM1"/>
<dbReference type="InterPro" id="IPR036390">
    <property type="entry name" value="WH_DNA-bd_sf"/>
</dbReference>
<dbReference type="GO" id="GO:0005829">
    <property type="term" value="C:cytosol"/>
    <property type="evidence" value="ECO:0007669"/>
    <property type="project" value="TreeGrafter"/>
</dbReference>
<dbReference type="InterPro" id="IPR011008">
    <property type="entry name" value="Dimeric_a/b-barrel"/>
</dbReference>
<protein>
    <submittedName>
        <fullName evidence="5">Transcriptional regulator</fullName>
    </submittedName>
</protein>
<dbReference type="InterPro" id="IPR019887">
    <property type="entry name" value="Tscrpt_reg_AsnC/Lrp_C"/>
</dbReference>
<keyword evidence="1" id="KW-0805">Transcription regulation</keyword>